<protein>
    <submittedName>
        <fullName evidence="3">Helix-hairpin-helix domain-containing protein</fullName>
    </submittedName>
</protein>
<dbReference type="PANTHER" id="PTHR21180:SF32">
    <property type="entry name" value="ENDONUCLEASE_EXONUCLEASE_PHOSPHATASE FAMILY DOMAIN-CONTAINING PROTEIN 1"/>
    <property type="match status" value="1"/>
</dbReference>
<comment type="caution">
    <text evidence="3">The sequence shown here is derived from an EMBL/GenBank/DDBJ whole genome shotgun (WGS) entry which is preliminary data.</text>
</comment>
<feature type="compositionally biased region" description="Basic and acidic residues" evidence="1">
    <location>
        <begin position="36"/>
        <end position="45"/>
    </location>
</feature>
<dbReference type="InterPro" id="IPR010994">
    <property type="entry name" value="RuvA_2-like"/>
</dbReference>
<dbReference type="EMBL" id="DVGC01000016">
    <property type="protein sequence ID" value="HIR04988.1"/>
    <property type="molecule type" value="Genomic_DNA"/>
</dbReference>
<dbReference type="InterPro" id="IPR003583">
    <property type="entry name" value="Hlx-hairpin-Hlx_DNA-bd_motif"/>
</dbReference>
<feature type="compositionally biased region" description="Acidic residues" evidence="1">
    <location>
        <begin position="1"/>
        <end position="15"/>
    </location>
</feature>
<dbReference type="GO" id="GO:0015627">
    <property type="term" value="C:type II protein secretion system complex"/>
    <property type="evidence" value="ECO:0007669"/>
    <property type="project" value="TreeGrafter"/>
</dbReference>
<dbReference type="GO" id="GO:0003677">
    <property type="term" value="F:DNA binding"/>
    <property type="evidence" value="ECO:0007669"/>
    <property type="project" value="InterPro"/>
</dbReference>
<dbReference type="Gene3D" id="1.10.150.280">
    <property type="entry name" value="AF1531-like domain"/>
    <property type="match status" value="1"/>
</dbReference>
<feature type="region of interest" description="Disordered" evidence="1">
    <location>
        <begin position="160"/>
        <end position="180"/>
    </location>
</feature>
<dbReference type="InterPro" id="IPR004509">
    <property type="entry name" value="Competence_ComEA_HhH"/>
</dbReference>
<name>A0A9D1A525_9FIRM</name>
<dbReference type="GO" id="GO:0015628">
    <property type="term" value="P:protein secretion by the type II secretion system"/>
    <property type="evidence" value="ECO:0007669"/>
    <property type="project" value="TreeGrafter"/>
</dbReference>
<dbReference type="InterPro" id="IPR051675">
    <property type="entry name" value="Endo/Exo/Phosphatase_dom_1"/>
</dbReference>
<feature type="domain" description="Helix-hairpin-helix DNA-binding motif class 1" evidence="2">
    <location>
        <begin position="190"/>
        <end position="209"/>
    </location>
</feature>
<reference evidence="3" key="1">
    <citation type="submission" date="2020-10" db="EMBL/GenBank/DDBJ databases">
        <authorList>
            <person name="Gilroy R."/>
        </authorList>
    </citation>
    <scope>NUCLEOTIDE SEQUENCE</scope>
    <source>
        <strain evidence="3">CHK180-2868</strain>
    </source>
</reference>
<dbReference type="PANTHER" id="PTHR21180">
    <property type="entry name" value="ENDONUCLEASE/EXONUCLEASE/PHOSPHATASE FAMILY DOMAIN-CONTAINING PROTEIN 1"/>
    <property type="match status" value="1"/>
</dbReference>
<feature type="region of interest" description="Disordered" evidence="1">
    <location>
        <begin position="1"/>
        <end position="89"/>
    </location>
</feature>
<dbReference type="SUPFAM" id="SSF47781">
    <property type="entry name" value="RuvA domain 2-like"/>
    <property type="match status" value="1"/>
</dbReference>
<proteinExistence type="predicted"/>
<dbReference type="InterPro" id="IPR019554">
    <property type="entry name" value="Soluble_ligand-bd"/>
</dbReference>
<evidence type="ECO:0000259" key="2">
    <source>
        <dbReference type="SMART" id="SM00278"/>
    </source>
</evidence>
<dbReference type="Pfam" id="PF10531">
    <property type="entry name" value="SLBB"/>
    <property type="match status" value="1"/>
</dbReference>
<dbReference type="Pfam" id="PF12836">
    <property type="entry name" value="HHH_3"/>
    <property type="match status" value="1"/>
</dbReference>
<dbReference type="Gene3D" id="3.10.560.10">
    <property type="entry name" value="Outer membrane lipoprotein wza domain like"/>
    <property type="match status" value="1"/>
</dbReference>
<dbReference type="SMART" id="SM00278">
    <property type="entry name" value="HhH1"/>
    <property type="match status" value="2"/>
</dbReference>
<sequence>MESGLEDFSGDDGAAEETAAAGGKNGGLSGTDGISEDERAAKDVPDAGGVTEAGSKAVSETQTGTGGSSGTSGLSGSENAAGEPAGTGSEAPSLMVHVCGEVLSPGVYEFPEGSRIYEAVEAAGGFTEEAAPEAVNLAALLQDGTQIRIYSKEEAQTLPAGGAAWSGNGAGSRSSEGTSGLVNLNTATREELMTLSGIGESRAEDIIRYREENGGFQKIEDIMKVPGIKEAGFQKIKDRITV</sequence>
<dbReference type="GO" id="GO:0006281">
    <property type="term" value="P:DNA repair"/>
    <property type="evidence" value="ECO:0007669"/>
    <property type="project" value="InterPro"/>
</dbReference>
<evidence type="ECO:0000313" key="4">
    <source>
        <dbReference type="Proteomes" id="UP000824250"/>
    </source>
</evidence>
<accession>A0A9D1A525</accession>
<gene>
    <name evidence="3" type="ORF">IAB28_03355</name>
</gene>
<feature type="domain" description="Helix-hairpin-helix DNA-binding motif class 1" evidence="2">
    <location>
        <begin position="220"/>
        <end position="239"/>
    </location>
</feature>
<organism evidence="3 4">
    <name type="scientific">Candidatus Copromonas faecavium</name>
    <name type="common">nom. illeg.</name>
    <dbReference type="NCBI Taxonomy" id="2840740"/>
    <lineage>
        <taxon>Bacteria</taxon>
        <taxon>Bacillati</taxon>
        <taxon>Bacillota</taxon>
        <taxon>Clostridia</taxon>
        <taxon>Lachnospirales</taxon>
        <taxon>Lachnospiraceae</taxon>
        <taxon>Candidatus Copromonas (nom. illeg.)</taxon>
    </lineage>
</organism>
<evidence type="ECO:0000256" key="1">
    <source>
        <dbReference type="SAM" id="MobiDB-lite"/>
    </source>
</evidence>
<dbReference type="NCBIfam" id="TIGR00426">
    <property type="entry name" value="competence protein ComEA helix-hairpin-helix repeat region"/>
    <property type="match status" value="1"/>
</dbReference>
<feature type="compositionally biased region" description="Low complexity" evidence="1">
    <location>
        <begin position="160"/>
        <end position="175"/>
    </location>
</feature>
<dbReference type="Proteomes" id="UP000824250">
    <property type="component" value="Unassembled WGS sequence"/>
</dbReference>
<dbReference type="AlphaFoldDB" id="A0A9D1A525"/>
<evidence type="ECO:0000313" key="3">
    <source>
        <dbReference type="EMBL" id="HIR04988.1"/>
    </source>
</evidence>
<reference evidence="3" key="2">
    <citation type="journal article" date="2021" name="PeerJ">
        <title>Extensive microbial diversity within the chicken gut microbiome revealed by metagenomics and culture.</title>
        <authorList>
            <person name="Gilroy R."/>
            <person name="Ravi A."/>
            <person name="Getino M."/>
            <person name="Pursley I."/>
            <person name="Horton D.L."/>
            <person name="Alikhan N.F."/>
            <person name="Baker D."/>
            <person name="Gharbi K."/>
            <person name="Hall N."/>
            <person name="Watson M."/>
            <person name="Adriaenssens E.M."/>
            <person name="Foster-Nyarko E."/>
            <person name="Jarju S."/>
            <person name="Secka A."/>
            <person name="Antonio M."/>
            <person name="Oren A."/>
            <person name="Chaudhuri R.R."/>
            <person name="La Ragione R."/>
            <person name="Hildebrand F."/>
            <person name="Pallen M.J."/>
        </authorList>
    </citation>
    <scope>NUCLEOTIDE SEQUENCE</scope>
    <source>
        <strain evidence="3">CHK180-2868</strain>
    </source>
</reference>